<reference evidence="1" key="1">
    <citation type="submission" date="2020-10" db="EMBL/GenBank/DDBJ databases">
        <title>Taxonomic study of unclassified bacteria belonging to the class Ktedonobacteria.</title>
        <authorList>
            <person name="Yabe S."/>
            <person name="Wang C.M."/>
            <person name="Zheng Y."/>
            <person name="Sakai Y."/>
            <person name="Cavaletti L."/>
            <person name="Monciardini P."/>
            <person name="Donadio S."/>
        </authorList>
    </citation>
    <scope>NUCLEOTIDE SEQUENCE</scope>
    <source>
        <strain evidence="1">SOSP1-1</strain>
    </source>
</reference>
<dbReference type="RefSeq" id="WP_220197779.1">
    <property type="nucleotide sequence ID" value="NZ_BNJF01000004.1"/>
</dbReference>
<gene>
    <name evidence="1" type="ORF">KSX_67450</name>
</gene>
<protein>
    <submittedName>
        <fullName evidence="1">Uncharacterized protein</fullName>
    </submittedName>
</protein>
<dbReference type="EMBL" id="BNJF01000004">
    <property type="protein sequence ID" value="GHO48582.1"/>
    <property type="molecule type" value="Genomic_DNA"/>
</dbReference>
<evidence type="ECO:0000313" key="2">
    <source>
        <dbReference type="Proteomes" id="UP000612362"/>
    </source>
</evidence>
<proteinExistence type="predicted"/>
<sequence length="78" mass="9058">MEICYTFDMKRPTNAFPEAMLFDMDGVLLLITQSSDQSWSSVCQLFAFSLGLAPETLLDAFRQSRKIYKHKIKYDPEK</sequence>
<evidence type="ECO:0000313" key="1">
    <source>
        <dbReference type="EMBL" id="GHO48582.1"/>
    </source>
</evidence>
<organism evidence="1 2">
    <name type="scientific">Ktedonospora formicarum</name>
    <dbReference type="NCBI Taxonomy" id="2778364"/>
    <lineage>
        <taxon>Bacteria</taxon>
        <taxon>Bacillati</taxon>
        <taxon>Chloroflexota</taxon>
        <taxon>Ktedonobacteria</taxon>
        <taxon>Ktedonobacterales</taxon>
        <taxon>Ktedonobacteraceae</taxon>
        <taxon>Ktedonospora</taxon>
    </lineage>
</organism>
<dbReference type="AlphaFoldDB" id="A0A8J3MTV4"/>
<name>A0A8J3MTV4_9CHLR</name>
<comment type="caution">
    <text evidence="1">The sequence shown here is derived from an EMBL/GenBank/DDBJ whole genome shotgun (WGS) entry which is preliminary data.</text>
</comment>
<dbReference type="Proteomes" id="UP000612362">
    <property type="component" value="Unassembled WGS sequence"/>
</dbReference>
<keyword evidence="2" id="KW-1185">Reference proteome</keyword>
<accession>A0A8J3MTV4</accession>